<dbReference type="Proteomes" id="UP001642484">
    <property type="component" value="Unassembled WGS sequence"/>
</dbReference>
<organism evidence="2 3">
    <name type="scientific">Durusdinium trenchii</name>
    <dbReference type="NCBI Taxonomy" id="1381693"/>
    <lineage>
        <taxon>Eukaryota</taxon>
        <taxon>Sar</taxon>
        <taxon>Alveolata</taxon>
        <taxon>Dinophyceae</taxon>
        <taxon>Suessiales</taxon>
        <taxon>Symbiodiniaceae</taxon>
        <taxon>Durusdinium</taxon>
    </lineage>
</organism>
<evidence type="ECO:0000256" key="1">
    <source>
        <dbReference type="SAM" id="MobiDB-lite"/>
    </source>
</evidence>
<dbReference type="EMBL" id="CAXAMN010010557">
    <property type="protein sequence ID" value="CAK9032059.1"/>
    <property type="molecule type" value="Genomic_DNA"/>
</dbReference>
<keyword evidence="3" id="KW-1185">Reference proteome</keyword>
<sequence>MHYLRWTFSTATPELFASMFCGQQGFAGGFTFLRQACSIFLAKHSKKASSTFTSLVKKLPFVAGRSCRLDGSVRLREGRAGSPRGWPSDRRLPGLPHWAPPA</sequence>
<evidence type="ECO:0000313" key="2">
    <source>
        <dbReference type="EMBL" id="CAK9032059.1"/>
    </source>
</evidence>
<comment type="caution">
    <text evidence="2">The sequence shown here is derived from an EMBL/GenBank/DDBJ whole genome shotgun (WGS) entry which is preliminary data.</text>
</comment>
<reference evidence="2 3" key="1">
    <citation type="submission" date="2024-02" db="EMBL/GenBank/DDBJ databases">
        <authorList>
            <person name="Chen Y."/>
            <person name="Shah S."/>
            <person name="Dougan E. K."/>
            <person name="Thang M."/>
            <person name="Chan C."/>
        </authorList>
    </citation>
    <scope>NUCLEOTIDE SEQUENCE [LARGE SCALE GENOMIC DNA]</scope>
</reference>
<proteinExistence type="predicted"/>
<accession>A0ABP0L0A2</accession>
<protein>
    <submittedName>
        <fullName evidence="2">Uncharacterized protein</fullName>
    </submittedName>
</protein>
<evidence type="ECO:0000313" key="3">
    <source>
        <dbReference type="Proteomes" id="UP001642484"/>
    </source>
</evidence>
<feature type="region of interest" description="Disordered" evidence="1">
    <location>
        <begin position="77"/>
        <end position="102"/>
    </location>
</feature>
<gene>
    <name evidence="2" type="ORF">CCMP2556_LOCUS18531</name>
</gene>
<name>A0ABP0L0A2_9DINO</name>